<keyword evidence="2" id="KW-1185">Reference proteome</keyword>
<organism evidence="1 2">
    <name type="scientific">Sphingobacterium kyonggiense</name>
    <dbReference type="NCBI Taxonomy" id="714075"/>
    <lineage>
        <taxon>Bacteria</taxon>
        <taxon>Pseudomonadati</taxon>
        <taxon>Bacteroidota</taxon>
        <taxon>Sphingobacteriia</taxon>
        <taxon>Sphingobacteriales</taxon>
        <taxon>Sphingobacteriaceae</taxon>
        <taxon>Sphingobacterium</taxon>
    </lineage>
</organism>
<sequence length="186" mass="20986">MEKPLHTTNPVALQALLSETIFSIPEEGLPVTEVIHASPIQHHIQTPSKVATNATQEEFIFKGDKSTGVLFILRYPEYPYFSPKAEEAFLKTIGALHLNADNVAVVNLANPHNPNDWKRIMAFFQPKKITLLGVEPLSLNLPAIAHNSYMRGRIATVFNTFSFEEMFADVQKKKLFWMEFKTFIGG</sequence>
<proteinExistence type="predicted"/>
<gene>
    <name evidence="1" type="ORF">GCM10022216_25600</name>
</gene>
<dbReference type="EMBL" id="BAAAZI010000010">
    <property type="protein sequence ID" value="GAA4143556.1"/>
    <property type="molecule type" value="Genomic_DNA"/>
</dbReference>
<reference evidence="2" key="1">
    <citation type="journal article" date="2019" name="Int. J. Syst. Evol. Microbiol.">
        <title>The Global Catalogue of Microorganisms (GCM) 10K type strain sequencing project: providing services to taxonomists for standard genome sequencing and annotation.</title>
        <authorList>
            <consortium name="The Broad Institute Genomics Platform"/>
            <consortium name="The Broad Institute Genome Sequencing Center for Infectious Disease"/>
            <person name="Wu L."/>
            <person name="Ma J."/>
        </authorList>
    </citation>
    <scope>NUCLEOTIDE SEQUENCE [LARGE SCALE GENOMIC DNA]</scope>
    <source>
        <strain evidence="2">JCM 16704</strain>
    </source>
</reference>
<name>A0ABP7YY86_9SPHI</name>
<accession>A0ABP7YY86</accession>
<dbReference type="Proteomes" id="UP001500101">
    <property type="component" value="Unassembled WGS sequence"/>
</dbReference>
<evidence type="ECO:0000313" key="1">
    <source>
        <dbReference type="EMBL" id="GAA4143556.1"/>
    </source>
</evidence>
<evidence type="ECO:0000313" key="2">
    <source>
        <dbReference type="Proteomes" id="UP001500101"/>
    </source>
</evidence>
<protein>
    <submittedName>
        <fullName evidence="1">Uncharacterized protein</fullName>
    </submittedName>
</protein>
<comment type="caution">
    <text evidence="1">The sequence shown here is derived from an EMBL/GenBank/DDBJ whole genome shotgun (WGS) entry which is preliminary data.</text>
</comment>
<dbReference type="RefSeq" id="WP_344675144.1">
    <property type="nucleotide sequence ID" value="NZ_BAAAZI010000010.1"/>
</dbReference>